<evidence type="ECO:0000313" key="2">
    <source>
        <dbReference type="EMBL" id="VEA70375.1"/>
    </source>
</evidence>
<accession>A0A3S4FW74</accession>
<dbReference type="AlphaFoldDB" id="A0A3S4FW74"/>
<gene>
    <name evidence="2" type="ORF">NCTC9419_01872</name>
</gene>
<reference evidence="2 3" key="1">
    <citation type="submission" date="2018-12" db="EMBL/GenBank/DDBJ databases">
        <authorList>
            <consortium name="Pathogen Informatics"/>
        </authorList>
    </citation>
    <scope>NUCLEOTIDE SEQUENCE [LARGE SCALE GENOMIC DNA]</scope>
    <source>
        <strain evidence="2 3">NCTC9419</strain>
    </source>
</reference>
<dbReference type="EMBL" id="LR134155">
    <property type="protein sequence ID" value="VEA70375.1"/>
    <property type="molecule type" value="Genomic_DNA"/>
</dbReference>
<dbReference type="Proteomes" id="UP000271603">
    <property type="component" value="Chromosome"/>
</dbReference>
<evidence type="ECO:0000256" key="1">
    <source>
        <dbReference type="SAM" id="MobiDB-lite"/>
    </source>
</evidence>
<name>A0A3S4FW74_SERRU</name>
<sequence>MPLRHSTFQFQPGWPALKDLAIDLDFRNDGLWMQAPATKLGQGGRQKRPRGDPGLHQRAFAD</sequence>
<dbReference type="InterPro" id="IPR011836">
    <property type="entry name" value="YhdP"/>
</dbReference>
<dbReference type="PANTHER" id="PTHR38690">
    <property type="entry name" value="PROTEASE-RELATED"/>
    <property type="match status" value="1"/>
</dbReference>
<feature type="region of interest" description="Disordered" evidence="1">
    <location>
        <begin position="36"/>
        <end position="62"/>
    </location>
</feature>
<feature type="compositionally biased region" description="Basic and acidic residues" evidence="1">
    <location>
        <begin position="49"/>
        <end position="62"/>
    </location>
</feature>
<evidence type="ECO:0000313" key="3">
    <source>
        <dbReference type="Proteomes" id="UP000271603"/>
    </source>
</evidence>
<dbReference type="PANTHER" id="PTHR38690:SF1">
    <property type="entry name" value="PROTEASE"/>
    <property type="match status" value="1"/>
</dbReference>
<organism evidence="2 3">
    <name type="scientific">Serratia rubidaea</name>
    <name type="common">Serratia marinorubra</name>
    <dbReference type="NCBI Taxonomy" id="61652"/>
    <lineage>
        <taxon>Bacteria</taxon>
        <taxon>Pseudomonadati</taxon>
        <taxon>Pseudomonadota</taxon>
        <taxon>Gammaproteobacteria</taxon>
        <taxon>Enterobacterales</taxon>
        <taxon>Yersiniaceae</taxon>
        <taxon>Serratia</taxon>
    </lineage>
</organism>
<proteinExistence type="predicted"/>
<protein>
    <submittedName>
        <fullName evidence="2">Uncharacterized protein</fullName>
    </submittedName>
</protein>